<evidence type="ECO:0000313" key="3">
    <source>
        <dbReference type="Proteomes" id="UP000015102"/>
    </source>
</evidence>
<dbReference type="EMBL" id="CAQQ02019815">
    <property type="status" value="NOT_ANNOTATED_CDS"/>
    <property type="molecule type" value="Genomic_DNA"/>
</dbReference>
<dbReference type="HOGENOM" id="CLU_1391668_0_0_1"/>
<dbReference type="Proteomes" id="UP000015102">
    <property type="component" value="Unassembled WGS sequence"/>
</dbReference>
<proteinExistence type="predicted"/>
<reference evidence="3" key="1">
    <citation type="submission" date="2013-02" db="EMBL/GenBank/DDBJ databases">
        <authorList>
            <person name="Hughes D."/>
        </authorList>
    </citation>
    <scope>NUCLEOTIDE SEQUENCE</scope>
    <source>
        <strain>Durham</strain>
        <strain evidence="3">NC isolate 2 -- Noor lab</strain>
    </source>
</reference>
<keyword evidence="1" id="KW-0812">Transmembrane</keyword>
<evidence type="ECO:0000313" key="2">
    <source>
        <dbReference type="EnsemblMetazoa" id="MESCA001578-PA"/>
    </source>
</evidence>
<organism evidence="2 3">
    <name type="scientific">Megaselia scalaris</name>
    <name type="common">Humpbacked fly</name>
    <name type="synonym">Phora scalaris</name>
    <dbReference type="NCBI Taxonomy" id="36166"/>
    <lineage>
        <taxon>Eukaryota</taxon>
        <taxon>Metazoa</taxon>
        <taxon>Ecdysozoa</taxon>
        <taxon>Arthropoda</taxon>
        <taxon>Hexapoda</taxon>
        <taxon>Insecta</taxon>
        <taxon>Pterygota</taxon>
        <taxon>Neoptera</taxon>
        <taxon>Endopterygota</taxon>
        <taxon>Diptera</taxon>
        <taxon>Brachycera</taxon>
        <taxon>Muscomorpha</taxon>
        <taxon>Platypezoidea</taxon>
        <taxon>Phoridae</taxon>
        <taxon>Megaseliini</taxon>
        <taxon>Megaselia</taxon>
    </lineage>
</organism>
<name>T1GE21_MEGSC</name>
<keyword evidence="1" id="KW-0472">Membrane</keyword>
<dbReference type="EMBL" id="CAQQ02019816">
    <property type="status" value="NOT_ANNOTATED_CDS"/>
    <property type="molecule type" value="Genomic_DNA"/>
</dbReference>
<sequence length="196" mass="23228">MNLPLPFLSHMFYWVHSSGTRRLRPLSPTDFNVISGILVNLVNYLLPVDSVPLSCFLDKNYTDGRFIDSANLLCIRVPRLDLSGVGSMVDMWWKLQTSLFLKLIPCYTISSQFSTFTRWQLIGFDQAKERFFMKVLENGFDYIWQQFTYYDINFKIQRTIRKNYIVLGFKYYETAWFIFLIGIFLSAFMFAIELKF</sequence>
<protein>
    <submittedName>
        <fullName evidence="2">Uncharacterized protein</fullName>
    </submittedName>
</protein>
<dbReference type="EnsemblMetazoa" id="MESCA001578-RA">
    <property type="protein sequence ID" value="MESCA001578-PA"/>
    <property type="gene ID" value="MESCA001578"/>
</dbReference>
<keyword evidence="1" id="KW-1133">Transmembrane helix</keyword>
<reference evidence="2" key="2">
    <citation type="submission" date="2015-06" db="UniProtKB">
        <authorList>
            <consortium name="EnsemblMetazoa"/>
        </authorList>
    </citation>
    <scope>IDENTIFICATION</scope>
</reference>
<dbReference type="AlphaFoldDB" id="T1GE21"/>
<feature type="transmembrane region" description="Helical" evidence="1">
    <location>
        <begin position="171"/>
        <end position="192"/>
    </location>
</feature>
<evidence type="ECO:0000256" key="1">
    <source>
        <dbReference type="SAM" id="Phobius"/>
    </source>
</evidence>
<accession>T1GE21</accession>
<keyword evidence="3" id="KW-1185">Reference proteome</keyword>